<dbReference type="GO" id="GO:0006099">
    <property type="term" value="P:tricarboxylic acid cycle"/>
    <property type="evidence" value="ECO:0007669"/>
    <property type="project" value="UniProtKB-UniRule"/>
</dbReference>
<comment type="cofactor">
    <cofactor evidence="10">
        <name>Mg(2+)</name>
        <dbReference type="ChEBI" id="CHEBI:18420"/>
    </cofactor>
    <text evidence="10">Binds 1 Mg(2+) ion per subunit.</text>
</comment>
<feature type="binding site" evidence="10">
    <location>
        <begin position="320"/>
        <end position="322"/>
    </location>
    <ligand>
        <name>substrate</name>
        <note>ligand shared with subunit alpha</note>
    </ligand>
</feature>
<dbReference type="UniPathway" id="UPA00223">
    <property type="reaction ID" value="UER00999"/>
</dbReference>
<dbReference type="InterPro" id="IPR005811">
    <property type="entry name" value="SUCC_ACL_C"/>
</dbReference>
<comment type="pathway">
    <text evidence="9">One-carbon metabolism; formaldehyde assimilation via serine pathway.</text>
</comment>
<dbReference type="InterPro" id="IPR013650">
    <property type="entry name" value="ATP-grasp_succ-CoA_synth-type"/>
</dbReference>
<evidence type="ECO:0000256" key="10">
    <source>
        <dbReference type="HAMAP-Rule" id="MF_00558"/>
    </source>
</evidence>
<feature type="binding site" evidence="10">
    <location>
        <begin position="53"/>
        <end position="55"/>
    </location>
    <ligand>
        <name>ATP</name>
        <dbReference type="ChEBI" id="CHEBI:30616"/>
    </ligand>
</feature>
<feature type="binding site" evidence="10">
    <location>
        <position position="46"/>
    </location>
    <ligand>
        <name>ATP</name>
        <dbReference type="ChEBI" id="CHEBI:30616"/>
    </ligand>
</feature>
<comment type="catalytic activity">
    <reaction evidence="10">
        <text>succinate + ATP + CoA = succinyl-CoA + ADP + phosphate</text>
        <dbReference type="Rhea" id="RHEA:17661"/>
        <dbReference type="ChEBI" id="CHEBI:30031"/>
        <dbReference type="ChEBI" id="CHEBI:30616"/>
        <dbReference type="ChEBI" id="CHEBI:43474"/>
        <dbReference type="ChEBI" id="CHEBI:57287"/>
        <dbReference type="ChEBI" id="CHEBI:57292"/>
        <dbReference type="ChEBI" id="CHEBI:456216"/>
        <dbReference type="EC" id="6.2.1.5"/>
    </reaction>
</comment>
<dbReference type="NCBIfam" id="NF001913">
    <property type="entry name" value="PRK00696.1"/>
    <property type="match status" value="1"/>
</dbReference>
<sequence length="397" mass="42186">MNVHEFQAKGILSGFDVRVPKGVVVRSVEEVDGALGSLAAGIVAVKAQIHAGGRGKAGGVKIGKTREEVADLVKSMLGSVLVTHQTSAAGQKVHAVYLEEGVSIKKEYYLGAVVDRKAGMVSVIFSSEGGMDIEEVAHSRPEMVVVVTVDPVYGFLDFHGRKLCYGLGLKKEQVVQITAMARKVCRALMETDASQVEINPLVETTCGEFIALDAKMTFDDNGLFRQPEIVKLTDPHEYSEEELEAAKYGLSYIKLDGNIGCMVNGAGLAMATMDIVKYYGGEPANFLDVGGGASKDTVREAFKIILRSGVDGILVNIFGGIMRCDVIAAGIIESAKEIGVSVPMVVRLSGTNYKIGKEMLDASGLSIVTAENLDEAARFVVDLVGKRGSGLYVGSGK</sequence>
<feature type="binding site" evidence="10">
    <location>
        <position position="99"/>
    </location>
    <ligand>
        <name>ATP</name>
        <dbReference type="ChEBI" id="CHEBI:30616"/>
    </ligand>
</feature>
<dbReference type="GO" id="GO:0005524">
    <property type="term" value="F:ATP binding"/>
    <property type="evidence" value="ECO:0007669"/>
    <property type="project" value="UniProtKB-UniRule"/>
</dbReference>
<evidence type="ECO:0000256" key="2">
    <source>
        <dbReference type="ARBA" id="ARBA00022532"/>
    </source>
</evidence>
<feature type="domain" description="ATP-grasp fold succinyl-CoA synthetase-type" evidence="12">
    <location>
        <begin position="2"/>
        <end position="203"/>
    </location>
</feature>
<comment type="pathway">
    <text evidence="10">Carbohydrate metabolism; tricarboxylic acid cycle; succinate from succinyl-CoA (ligase route): step 1/1.</text>
</comment>
<dbReference type="Pfam" id="PF00549">
    <property type="entry name" value="Ligase_CoA"/>
    <property type="match status" value="1"/>
</dbReference>
<feature type="binding site" evidence="10">
    <location>
        <position position="199"/>
    </location>
    <ligand>
        <name>Mg(2+)</name>
        <dbReference type="ChEBI" id="CHEBI:18420"/>
    </ligand>
</feature>
<feature type="binding site" evidence="10">
    <location>
        <position position="213"/>
    </location>
    <ligand>
        <name>Mg(2+)</name>
        <dbReference type="ChEBI" id="CHEBI:18420"/>
    </ligand>
</feature>
<evidence type="ECO:0000256" key="4">
    <source>
        <dbReference type="ARBA" id="ARBA00022723"/>
    </source>
</evidence>
<name>A0A0F3N7D1_ANAPH</name>
<evidence type="ECO:0000256" key="7">
    <source>
        <dbReference type="ARBA" id="ARBA00022842"/>
    </source>
</evidence>
<comment type="similarity">
    <text evidence="1 10">Belongs to the succinate/malate CoA ligase beta subunit family.</text>
</comment>
<dbReference type="PROSITE" id="PS01217">
    <property type="entry name" value="SUCCINYL_COA_LIG_3"/>
    <property type="match status" value="1"/>
</dbReference>
<feature type="binding site" evidence="10">
    <location>
        <position position="264"/>
    </location>
    <ligand>
        <name>substrate</name>
        <note>ligand shared with subunit alpha</note>
    </ligand>
</feature>
<dbReference type="InterPro" id="IPR005809">
    <property type="entry name" value="Succ_CoA_ligase-like_bsu"/>
</dbReference>
<gene>
    <name evidence="10 13" type="primary">sucC</name>
    <name evidence="13" type="ORF">APHMUC_0815</name>
</gene>
<reference evidence="13 14" key="1">
    <citation type="submission" date="2015-02" db="EMBL/GenBank/DDBJ databases">
        <title>Genome Sequencing of Rickettsiales.</title>
        <authorList>
            <person name="Daugherty S.C."/>
            <person name="Su Q."/>
            <person name="Abolude K."/>
            <person name="Beier-Sexton M."/>
            <person name="Carlyon J.A."/>
            <person name="Carter R."/>
            <person name="Day N.P."/>
            <person name="Dumler S.J."/>
            <person name="Dyachenko V."/>
            <person name="Godinez A."/>
            <person name="Kurtti T.J."/>
            <person name="Lichay M."/>
            <person name="Mullins K.E."/>
            <person name="Ott S."/>
            <person name="Pappas-Brown V."/>
            <person name="Paris D.H."/>
            <person name="Patel P."/>
            <person name="Richards A.L."/>
            <person name="Sadzewicz L."/>
            <person name="Sears K."/>
            <person name="Seidman D."/>
            <person name="Sengamalay N."/>
            <person name="Stenos J."/>
            <person name="Tallon L.J."/>
            <person name="Vincent G."/>
            <person name="Fraser C.M."/>
            <person name="Munderloh U."/>
            <person name="Dunning-Hotopp J.C."/>
        </authorList>
    </citation>
    <scope>NUCLEOTIDE SEQUENCE [LARGE SCALE GENOMIC DNA]</scope>
    <source>
        <strain evidence="13 14">ApMUC09</strain>
    </source>
</reference>
<feature type="binding site" evidence="10">
    <location>
        <position position="102"/>
    </location>
    <ligand>
        <name>ATP</name>
        <dbReference type="ChEBI" id="CHEBI:30616"/>
    </ligand>
</feature>
<dbReference type="PANTHER" id="PTHR11815:SF10">
    <property type="entry name" value="SUCCINATE--COA LIGASE [GDP-FORMING] SUBUNIT BETA, MITOCHONDRIAL"/>
    <property type="match status" value="1"/>
</dbReference>
<feature type="binding site" evidence="10">
    <location>
        <position position="107"/>
    </location>
    <ligand>
        <name>ATP</name>
        <dbReference type="ChEBI" id="CHEBI:30616"/>
    </ligand>
</feature>
<dbReference type="Gene3D" id="3.40.50.261">
    <property type="entry name" value="Succinyl-CoA synthetase domains"/>
    <property type="match status" value="1"/>
</dbReference>
<dbReference type="PANTHER" id="PTHR11815">
    <property type="entry name" value="SUCCINYL-COA SYNTHETASE BETA CHAIN"/>
    <property type="match status" value="1"/>
</dbReference>
<dbReference type="FunFam" id="3.30.470.20:FF:000002">
    <property type="entry name" value="Succinate--CoA ligase [ADP-forming] subunit beta"/>
    <property type="match status" value="1"/>
</dbReference>
<dbReference type="PIRSF" id="PIRSF001554">
    <property type="entry name" value="SucCS_beta"/>
    <property type="match status" value="1"/>
</dbReference>
<evidence type="ECO:0000256" key="8">
    <source>
        <dbReference type="ARBA" id="ARBA00052241"/>
    </source>
</evidence>
<dbReference type="HAMAP" id="MF_00558">
    <property type="entry name" value="Succ_CoA_beta"/>
    <property type="match status" value="1"/>
</dbReference>
<evidence type="ECO:0000256" key="6">
    <source>
        <dbReference type="ARBA" id="ARBA00022840"/>
    </source>
</evidence>
<dbReference type="GO" id="GO:0004775">
    <property type="term" value="F:succinate-CoA ligase (ADP-forming) activity"/>
    <property type="evidence" value="ECO:0007669"/>
    <property type="project" value="UniProtKB-UniRule"/>
</dbReference>
<dbReference type="EC" id="6.2.1.5" evidence="10"/>
<dbReference type="InterPro" id="IPR013815">
    <property type="entry name" value="ATP_grasp_subdomain_1"/>
</dbReference>
<dbReference type="FunFam" id="3.40.50.261:FF:000001">
    <property type="entry name" value="Succinate--CoA ligase [ADP-forming] subunit beta"/>
    <property type="match status" value="1"/>
</dbReference>
<dbReference type="SUPFAM" id="SSF52210">
    <property type="entry name" value="Succinyl-CoA synthetase domains"/>
    <property type="match status" value="1"/>
</dbReference>
<organism evidence="13 14">
    <name type="scientific">Anaplasma phagocytophilum str. ApMUC09</name>
    <dbReference type="NCBI Taxonomy" id="1359152"/>
    <lineage>
        <taxon>Bacteria</taxon>
        <taxon>Pseudomonadati</taxon>
        <taxon>Pseudomonadota</taxon>
        <taxon>Alphaproteobacteria</taxon>
        <taxon>Rickettsiales</taxon>
        <taxon>Anaplasmataceae</taxon>
        <taxon>Anaplasma</taxon>
        <taxon>phagocytophilum group</taxon>
    </lineage>
</organism>
<proteinExistence type="inferred from homology"/>
<evidence type="ECO:0000259" key="12">
    <source>
        <dbReference type="Pfam" id="PF08442"/>
    </source>
</evidence>
<comment type="catalytic activity">
    <reaction evidence="8">
        <text>(S)-malate + ATP + CoA = (S)-malyl-CoA + ADP + phosphate</text>
        <dbReference type="Rhea" id="RHEA:26193"/>
        <dbReference type="ChEBI" id="CHEBI:15589"/>
        <dbReference type="ChEBI" id="CHEBI:30616"/>
        <dbReference type="ChEBI" id="CHEBI:43474"/>
        <dbReference type="ChEBI" id="CHEBI:57287"/>
        <dbReference type="ChEBI" id="CHEBI:57317"/>
        <dbReference type="ChEBI" id="CHEBI:456216"/>
        <dbReference type="EC" id="6.2.1.9"/>
    </reaction>
</comment>
<evidence type="ECO:0000256" key="1">
    <source>
        <dbReference type="ARBA" id="ARBA00009182"/>
    </source>
</evidence>
<keyword evidence="7 10" id="KW-0460">Magnesium</keyword>
<dbReference type="AlphaFoldDB" id="A0A0F3N7D1"/>
<comment type="function">
    <text evidence="10">Succinyl-CoA synthetase functions in the citric acid cycle (TCA), coupling the hydrolysis of succinyl-CoA to the synthesis of either ATP or GTP and thus represents the only step of substrate-level phosphorylation in the TCA. The beta subunit provides nucleotide specificity of the enzyme and binds the substrate succinate, while the binding sites for coenzyme A and phosphate are found in the alpha subunit.</text>
</comment>
<evidence type="ECO:0000256" key="5">
    <source>
        <dbReference type="ARBA" id="ARBA00022741"/>
    </source>
</evidence>
<evidence type="ECO:0000313" key="14">
    <source>
        <dbReference type="Proteomes" id="UP000033441"/>
    </source>
</evidence>
<comment type="caution">
    <text evidence="13">The sequence shown here is derived from an EMBL/GenBank/DDBJ whole genome shotgun (WGS) entry which is preliminary data.</text>
</comment>
<feature type="domain" description="ATP-citrate synthase/succinyl-CoA ligase C-terminal" evidence="11">
    <location>
        <begin position="262"/>
        <end position="380"/>
    </location>
</feature>
<comment type="catalytic activity">
    <reaction evidence="10">
        <text>GTP + succinate + CoA = succinyl-CoA + GDP + phosphate</text>
        <dbReference type="Rhea" id="RHEA:22120"/>
        <dbReference type="ChEBI" id="CHEBI:30031"/>
        <dbReference type="ChEBI" id="CHEBI:37565"/>
        <dbReference type="ChEBI" id="CHEBI:43474"/>
        <dbReference type="ChEBI" id="CHEBI:57287"/>
        <dbReference type="ChEBI" id="CHEBI:57292"/>
        <dbReference type="ChEBI" id="CHEBI:58189"/>
    </reaction>
</comment>
<dbReference type="Proteomes" id="UP000033441">
    <property type="component" value="Unassembled WGS sequence"/>
</dbReference>
<dbReference type="Pfam" id="PF08442">
    <property type="entry name" value="ATP-grasp_2"/>
    <property type="match status" value="1"/>
</dbReference>
<keyword evidence="4 10" id="KW-0479">Metal-binding</keyword>
<keyword evidence="6 10" id="KW-0067">ATP-binding</keyword>
<dbReference type="SUPFAM" id="SSF56059">
    <property type="entry name" value="Glutathione synthetase ATP-binding domain-like"/>
    <property type="match status" value="1"/>
</dbReference>
<dbReference type="FunFam" id="3.30.1490.20:FF:000002">
    <property type="entry name" value="Succinate--CoA ligase [ADP-forming] subunit beta"/>
    <property type="match status" value="1"/>
</dbReference>
<evidence type="ECO:0000313" key="13">
    <source>
        <dbReference type="EMBL" id="KJV63616.1"/>
    </source>
</evidence>
<dbReference type="EMBL" id="LANV01000001">
    <property type="protein sequence ID" value="KJV63616.1"/>
    <property type="molecule type" value="Genomic_DNA"/>
</dbReference>
<dbReference type="GO" id="GO:0042709">
    <property type="term" value="C:succinate-CoA ligase complex"/>
    <property type="evidence" value="ECO:0007669"/>
    <property type="project" value="UniProtKB-ARBA"/>
</dbReference>
<dbReference type="PATRIC" id="fig|1359152.3.peg.855"/>
<comment type="subunit">
    <text evidence="10">Heterotetramer of two alpha and two beta subunits.</text>
</comment>
<protein>
    <recommendedName>
        <fullName evidence="10">Succinate--CoA ligase [ADP-forming] subunit beta</fullName>
        <ecNumber evidence="10">6.2.1.5</ecNumber>
    </recommendedName>
    <alternativeName>
        <fullName evidence="10">Succinyl-CoA synthetase subunit beta</fullName>
        <shortName evidence="10">SCS-beta</shortName>
    </alternativeName>
</protein>
<keyword evidence="5 10" id="KW-0547">Nucleotide-binding</keyword>
<dbReference type="InterPro" id="IPR017866">
    <property type="entry name" value="Succ-CoA_synthase_bsu_CS"/>
</dbReference>
<accession>A0A0F3N7D1</accession>
<evidence type="ECO:0000256" key="3">
    <source>
        <dbReference type="ARBA" id="ARBA00022598"/>
    </source>
</evidence>
<dbReference type="GO" id="GO:0006104">
    <property type="term" value="P:succinyl-CoA metabolic process"/>
    <property type="evidence" value="ECO:0007669"/>
    <property type="project" value="TreeGrafter"/>
</dbReference>
<dbReference type="NCBIfam" id="TIGR01016">
    <property type="entry name" value="sucCoAbeta"/>
    <property type="match status" value="1"/>
</dbReference>
<keyword evidence="2 10" id="KW-0816">Tricarboxylic acid cycle</keyword>
<dbReference type="GO" id="GO:0005829">
    <property type="term" value="C:cytosol"/>
    <property type="evidence" value="ECO:0007669"/>
    <property type="project" value="TreeGrafter"/>
</dbReference>
<dbReference type="GO" id="GO:0000287">
    <property type="term" value="F:magnesium ion binding"/>
    <property type="evidence" value="ECO:0007669"/>
    <property type="project" value="UniProtKB-UniRule"/>
</dbReference>
<dbReference type="GO" id="GO:0050074">
    <property type="term" value="F:malate-CoA ligase activity"/>
    <property type="evidence" value="ECO:0007669"/>
    <property type="project" value="UniProtKB-EC"/>
</dbReference>
<evidence type="ECO:0000256" key="9">
    <source>
        <dbReference type="ARBA" id="ARBA00060690"/>
    </source>
</evidence>
<dbReference type="Gene3D" id="3.30.1490.20">
    <property type="entry name" value="ATP-grasp fold, A domain"/>
    <property type="match status" value="1"/>
</dbReference>
<evidence type="ECO:0000259" key="11">
    <source>
        <dbReference type="Pfam" id="PF00549"/>
    </source>
</evidence>
<keyword evidence="3 10" id="KW-0436">Ligase</keyword>
<dbReference type="Gene3D" id="3.30.470.20">
    <property type="entry name" value="ATP-grasp fold, B domain"/>
    <property type="match status" value="1"/>
</dbReference>
<dbReference type="GO" id="GO:0004776">
    <property type="term" value="F:succinate-CoA ligase (GDP-forming) activity"/>
    <property type="evidence" value="ECO:0007669"/>
    <property type="project" value="RHEA"/>
</dbReference>
<dbReference type="InterPro" id="IPR016102">
    <property type="entry name" value="Succinyl-CoA_synth-like"/>
</dbReference>